<dbReference type="AGR" id="HGNC:33440"/>
<dbReference type="EMBL" id="HF583513">
    <property type="protein sequence ID" value="CCQ43010.1"/>
    <property type="molecule type" value="Genomic_DNA"/>
</dbReference>
<protein>
    <submittedName>
        <fullName evidence="1">Alternative protein TRIM6-TRIM34</fullName>
    </submittedName>
</protein>
<gene>
    <name evidence="1" type="primary">TRIM6-TRIM34</name>
</gene>
<dbReference type="ChiTaRS" id="TRIM6-TRIM34">
    <property type="organism name" value="human"/>
</dbReference>
<reference evidence="1" key="1">
    <citation type="journal article" date="2013" name="PLoS ONE">
        <title>Direct detection of alternative open reading frames translation products in human significantly expands the proteome.</title>
        <authorList>
            <person name="Vanderperre B."/>
            <person name="Lucier J.-F."/>
            <person name="Motard J."/>
            <person name="Tremblay G."/>
            <person name="Vanderperre S."/>
            <person name="Wisztorski M."/>
            <person name="Salzet M."/>
            <person name="Boisvert F.-M."/>
            <person name="Roucou X."/>
        </authorList>
    </citation>
    <scope>NUCLEOTIDE SEQUENCE</scope>
</reference>
<accession>L8E6Z1</accession>
<proteinExistence type="predicted"/>
<organism evidence="1">
    <name type="scientific">Homo sapiens</name>
    <name type="common">Human</name>
    <dbReference type="NCBI Taxonomy" id="9606"/>
    <lineage>
        <taxon>Eukaryota</taxon>
        <taxon>Metazoa</taxon>
        <taxon>Chordata</taxon>
        <taxon>Craniata</taxon>
        <taxon>Vertebrata</taxon>
        <taxon>Euteleostomi</taxon>
        <taxon>Mammalia</taxon>
        <taxon>Eutheria</taxon>
        <taxon>Euarchontoglires</taxon>
        <taxon>Primates</taxon>
        <taxon>Haplorrhini</taxon>
        <taxon>Catarrhini</taxon>
        <taxon>Hominidae</taxon>
        <taxon>Homo</taxon>
    </lineage>
</organism>
<evidence type="ECO:0000313" key="1">
    <source>
        <dbReference type="EMBL" id="CCQ43010.1"/>
    </source>
</evidence>
<dbReference type="AlphaFoldDB" id="L8E6Z1"/>
<sequence>MSNMCIQSEDFMSRVFELKPCLLFSNHDEYFLSFFFLKYKLGFKTVPNY</sequence>
<name>L8E6Z1_HUMAN</name>